<keyword evidence="2" id="KW-1185">Reference proteome</keyword>
<dbReference type="Pfam" id="PF14072">
    <property type="entry name" value="DndB"/>
    <property type="match status" value="1"/>
</dbReference>
<reference evidence="1" key="1">
    <citation type="submission" date="2019-02" db="EMBL/GenBank/DDBJ databases">
        <authorList>
            <person name="Li S.-H."/>
        </authorList>
    </citation>
    <scope>NUCLEOTIDE SEQUENCE</scope>
    <source>
        <strain evidence="1">IMCC14734</strain>
    </source>
</reference>
<dbReference type="NCBIfam" id="TIGR03187">
    <property type="entry name" value="DGQHR"/>
    <property type="match status" value="1"/>
</dbReference>
<proteinExistence type="predicted"/>
<dbReference type="Proteomes" id="UP001143362">
    <property type="component" value="Unassembled WGS sequence"/>
</dbReference>
<accession>A0ABT3TKR4</accession>
<evidence type="ECO:0000313" key="2">
    <source>
        <dbReference type="Proteomes" id="UP001143362"/>
    </source>
</evidence>
<gene>
    <name evidence="1" type="primary">dndB</name>
    <name evidence="1" type="ORF">EYC98_18600</name>
</gene>
<organism evidence="1 2">
    <name type="scientific">Candidatus Litorirhabdus singularis</name>
    <dbReference type="NCBI Taxonomy" id="2518993"/>
    <lineage>
        <taxon>Bacteria</taxon>
        <taxon>Pseudomonadati</taxon>
        <taxon>Pseudomonadota</taxon>
        <taxon>Gammaproteobacteria</taxon>
        <taxon>Cellvibrionales</taxon>
        <taxon>Halieaceae</taxon>
        <taxon>Candidatus Litorirhabdus</taxon>
    </lineage>
</organism>
<sequence>MAKTLIDEYSHTFPAARGVQAGRPCYIAMCPMRLVPKIFVFDEEEVPPELRAQRTLNKSRIPEIADYLIANPNNYTLSAITASVDEQVHFEPMADTGPAVNLGMLTVSMNAQILINDGQHRRAAIEEAIKEAHELGHDHIPVLFFVDEDLKRSQQMFADLNKHAVRPNDSLSTLYDHRDPSSELARHVVANVDCFRRLTEMDKSSLSNRSIKLFTLSSIKLASRALLRKSAKDSISQEEKDLAAEFWTEVCSNIHDWKAAQRKEVSTAELRQNYVHAHGVTLQALGSAGADLISQKPKTWKKELKNLSTIDWSRANTEVWEGRALVYGKLSKARANVALTANLIKQHINVPLNADSKILEEQFRQ</sequence>
<dbReference type="EMBL" id="SHNN01000004">
    <property type="protein sequence ID" value="MCX2982878.1"/>
    <property type="molecule type" value="Genomic_DNA"/>
</dbReference>
<name>A0ABT3TKR4_9GAMM</name>
<evidence type="ECO:0000313" key="1">
    <source>
        <dbReference type="EMBL" id="MCX2982878.1"/>
    </source>
</evidence>
<protein>
    <submittedName>
        <fullName evidence="1">DNA sulfur modification protein DndB</fullName>
    </submittedName>
</protein>
<dbReference type="InterPro" id="IPR017601">
    <property type="entry name" value="DGQHR-contain_dom"/>
</dbReference>
<dbReference type="CDD" id="cd16412">
    <property type="entry name" value="dndB"/>
    <property type="match status" value="1"/>
</dbReference>
<dbReference type="NCBIfam" id="TIGR03233">
    <property type="entry name" value="DNA_S_dndB"/>
    <property type="match status" value="1"/>
</dbReference>
<comment type="caution">
    <text evidence="1">The sequence shown here is derived from an EMBL/GenBank/DDBJ whole genome shotgun (WGS) entry which is preliminary data.</text>
</comment>
<dbReference type="RefSeq" id="WP_279246903.1">
    <property type="nucleotide sequence ID" value="NZ_SHNN01000004.1"/>
</dbReference>
<dbReference type="InterPro" id="IPR017642">
    <property type="entry name" value="DNA_S_mod_DndB"/>
</dbReference>